<evidence type="ECO:0000313" key="2">
    <source>
        <dbReference type="Proteomes" id="UP000030763"/>
    </source>
</evidence>
<dbReference type="GeneID" id="25339826"/>
<dbReference type="EMBL" id="HG719106">
    <property type="protein sequence ID" value="CDJ56786.1"/>
    <property type="molecule type" value="Genomic_DNA"/>
</dbReference>
<reference evidence="1" key="1">
    <citation type="submission" date="2013-10" db="EMBL/GenBank/DDBJ databases">
        <title>Genomic analysis of the causative agents of coccidiosis in chickens.</title>
        <authorList>
            <person name="Reid A.J."/>
            <person name="Blake D."/>
            <person name="Billington K."/>
            <person name="Browne H."/>
            <person name="Dunn M."/>
            <person name="Hung S."/>
            <person name="Kawahara F."/>
            <person name="Miranda-Saavedra D."/>
            <person name="Mourier T."/>
            <person name="Nagra H."/>
            <person name="Otto T.D."/>
            <person name="Rawlings N."/>
            <person name="Sanchez A."/>
            <person name="Sanders M."/>
            <person name="Subramaniam C."/>
            <person name="Tay Y."/>
            <person name="Dear P."/>
            <person name="Doerig C."/>
            <person name="Gruber A."/>
            <person name="Parkinson J."/>
            <person name="Shirley M."/>
            <person name="Wan K.L."/>
            <person name="Berriman M."/>
            <person name="Tomley F."/>
            <person name="Pain A."/>
        </authorList>
    </citation>
    <scope>NUCLEOTIDE SEQUENCE [LARGE SCALE GENOMIC DNA]</scope>
    <source>
        <strain evidence="1">Weybridge</strain>
    </source>
</reference>
<name>U6LYG8_EIMMA</name>
<accession>U6LYG8</accession>
<sequence length="87" mass="9986">MQVLMGKELLSSYKQQILSAKRFVLYIRDCYPDCFRFAVCKVAATLLLNLKIKLVKDTASKGLVLEEDKEKLLQILDEQQFRLSSSA</sequence>
<protein>
    <submittedName>
        <fullName evidence="1">Na+/H+ antiporter, putative</fullName>
    </submittedName>
</protein>
<dbReference type="OrthoDB" id="441412at2759"/>
<dbReference type="AlphaFoldDB" id="U6LYG8"/>
<dbReference type="Proteomes" id="UP000030763">
    <property type="component" value="Unassembled WGS sequence"/>
</dbReference>
<dbReference type="VEuPathDB" id="ToxoDB:EMWEY_00058400"/>
<keyword evidence="2" id="KW-1185">Reference proteome</keyword>
<gene>
    <name evidence="1" type="ORF">EMWEY_00058400</name>
</gene>
<organism evidence="1 2">
    <name type="scientific">Eimeria maxima</name>
    <name type="common">Coccidian parasite</name>
    <dbReference type="NCBI Taxonomy" id="5804"/>
    <lineage>
        <taxon>Eukaryota</taxon>
        <taxon>Sar</taxon>
        <taxon>Alveolata</taxon>
        <taxon>Apicomplexa</taxon>
        <taxon>Conoidasida</taxon>
        <taxon>Coccidia</taxon>
        <taxon>Eucoccidiorida</taxon>
        <taxon>Eimeriorina</taxon>
        <taxon>Eimeriidae</taxon>
        <taxon>Eimeria</taxon>
    </lineage>
</organism>
<evidence type="ECO:0000313" key="1">
    <source>
        <dbReference type="EMBL" id="CDJ56786.1"/>
    </source>
</evidence>
<dbReference type="RefSeq" id="XP_013333436.1">
    <property type="nucleotide sequence ID" value="XM_013477982.1"/>
</dbReference>
<proteinExistence type="predicted"/>
<reference evidence="1" key="2">
    <citation type="submission" date="2013-10" db="EMBL/GenBank/DDBJ databases">
        <authorList>
            <person name="Aslett M."/>
        </authorList>
    </citation>
    <scope>NUCLEOTIDE SEQUENCE [LARGE SCALE GENOMIC DNA]</scope>
    <source>
        <strain evidence="1">Weybridge</strain>
    </source>
</reference>